<feature type="chain" id="PRO_5030573701" evidence="2">
    <location>
        <begin position="22"/>
        <end position="204"/>
    </location>
</feature>
<feature type="region of interest" description="Disordered" evidence="1">
    <location>
        <begin position="91"/>
        <end position="177"/>
    </location>
</feature>
<dbReference type="PROSITE" id="PS51257">
    <property type="entry name" value="PROKAR_LIPOPROTEIN"/>
    <property type="match status" value="1"/>
</dbReference>
<protein>
    <submittedName>
        <fullName evidence="3">Uncharacterized protein</fullName>
    </submittedName>
</protein>
<sequence>MMNRSLAVVLVFVGCAGNAHAAAVADGGTSAGEESTATGQLDARRLAGFATDFTASVGERVDNAVADFVADLSVTVGDIAERLPYLMQARRALGPDPTDGGDVPTANDNDFIPEEDGSGDAPELLPPPPQAFLASPSPPPPSPPPCPPECVPQSAQRQLEQQDPTPEKAPLEQHGEDAIVNPLQVRVLRQVLFGSADYCPSYCQ</sequence>
<evidence type="ECO:0000313" key="3">
    <source>
        <dbReference type="EMBL" id="CAD8609028.1"/>
    </source>
</evidence>
<proteinExistence type="predicted"/>
<keyword evidence="2" id="KW-0732">Signal</keyword>
<feature type="signal peptide" evidence="2">
    <location>
        <begin position="1"/>
        <end position="21"/>
    </location>
</feature>
<reference evidence="3" key="1">
    <citation type="submission" date="2021-01" db="EMBL/GenBank/DDBJ databases">
        <authorList>
            <person name="Corre E."/>
            <person name="Pelletier E."/>
            <person name="Niang G."/>
            <person name="Scheremetjew M."/>
            <person name="Finn R."/>
            <person name="Kale V."/>
            <person name="Holt S."/>
            <person name="Cochrane G."/>
            <person name="Meng A."/>
            <person name="Brown T."/>
            <person name="Cohen L."/>
        </authorList>
    </citation>
    <scope>NUCLEOTIDE SEQUENCE</scope>
    <source>
        <strain evidence="3">PLY182g</strain>
    </source>
</reference>
<organism evidence="3">
    <name type="scientific">Coccolithus braarudii</name>
    <dbReference type="NCBI Taxonomy" id="221442"/>
    <lineage>
        <taxon>Eukaryota</taxon>
        <taxon>Haptista</taxon>
        <taxon>Haptophyta</taxon>
        <taxon>Prymnesiophyceae</taxon>
        <taxon>Coccolithales</taxon>
        <taxon>Coccolithaceae</taxon>
        <taxon>Coccolithus</taxon>
    </lineage>
</organism>
<feature type="compositionally biased region" description="Pro residues" evidence="1">
    <location>
        <begin position="124"/>
        <end position="150"/>
    </location>
</feature>
<evidence type="ECO:0000256" key="2">
    <source>
        <dbReference type="SAM" id="SignalP"/>
    </source>
</evidence>
<gene>
    <name evidence="3" type="ORF">CPEL01642_LOCUS12406</name>
</gene>
<dbReference type="EMBL" id="HBEY01026259">
    <property type="protein sequence ID" value="CAD8609028.1"/>
    <property type="molecule type" value="Transcribed_RNA"/>
</dbReference>
<evidence type="ECO:0000256" key="1">
    <source>
        <dbReference type="SAM" id="MobiDB-lite"/>
    </source>
</evidence>
<name>A0A7S0LE45_9EUKA</name>
<accession>A0A7S0LE45</accession>
<feature type="compositionally biased region" description="Basic and acidic residues" evidence="1">
    <location>
        <begin position="165"/>
        <end position="177"/>
    </location>
</feature>
<dbReference type="AlphaFoldDB" id="A0A7S0LE45"/>